<dbReference type="OrthoDB" id="10254930at2759"/>
<feature type="region of interest" description="Disordered" evidence="2">
    <location>
        <begin position="162"/>
        <end position="208"/>
    </location>
</feature>
<accession>A0A9P7DCQ9</accession>
<protein>
    <recommendedName>
        <fullName evidence="3">C2H2-type domain-containing protein</fullName>
    </recommendedName>
</protein>
<keyword evidence="5" id="KW-1185">Reference proteome</keyword>
<dbReference type="GO" id="GO:0005634">
    <property type="term" value="C:nucleus"/>
    <property type="evidence" value="ECO:0007669"/>
    <property type="project" value="TreeGrafter"/>
</dbReference>
<dbReference type="InterPro" id="IPR013087">
    <property type="entry name" value="Znf_C2H2_type"/>
</dbReference>
<comment type="caution">
    <text evidence="4">The sequence shown here is derived from an EMBL/GenBank/DDBJ whole genome shotgun (WGS) entry which is preliminary data.</text>
</comment>
<dbReference type="GO" id="GO:0031397">
    <property type="term" value="P:negative regulation of protein ubiquitination"/>
    <property type="evidence" value="ECO:0007669"/>
    <property type="project" value="TreeGrafter"/>
</dbReference>
<dbReference type="GO" id="GO:0036435">
    <property type="term" value="F:K48-linked polyubiquitin modification-dependent protein binding"/>
    <property type="evidence" value="ECO:0007669"/>
    <property type="project" value="TreeGrafter"/>
</dbReference>
<evidence type="ECO:0000256" key="2">
    <source>
        <dbReference type="SAM" id="MobiDB-lite"/>
    </source>
</evidence>
<feature type="compositionally biased region" description="Low complexity" evidence="2">
    <location>
        <begin position="187"/>
        <end position="203"/>
    </location>
</feature>
<dbReference type="PANTHER" id="PTHR46340">
    <property type="entry name" value="UBX DOMAIN-CONTAINING PROTEIN 1"/>
    <property type="match status" value="1"/>
</dbReference>
<sequence>MDVDVHVDDEDEDAMRRLIGTKAGATSITEVDAKSIKCSECGKVFKNTALANYHVEKSGHDQFEESTEEVCTPWHVYCISNLRCPSDKTTCGGREEAEVGRPKKIAAKHSVKSQQEAEEGCANEAIRCKSGKNISKLKDELQAEELVKEETLEDARAKTQIEADKKARAEKAAREKALHDGQPVIDTSASASTTPSVTASLSSGTSRKDFKDTRLQIRMASGGTPYKTTLPSDASMSHTYCSHFTLV</sequence>
<keyword evidence="1" id="KW-0479">Metal-binding</keyword>
<dbReference type="RefSeq" id="XP_041154880.1">
    <property type="nucleotide sequence ID" value="XM_041308966.1"/>
</dbReference>
<proteinExistence type="predicted"/>
<dbReference type="Proteomes" id="UP000719766">
    <property type="component" value="Unassembled WGS sequence"/>
</dbReference>
<feature type="domain" description="C2H2-type" evidence="3">
    <location>
        <begin position="36"/>
        <end position="65"/>
    </location>
</feature>
<dbReference type="EMBL" id="JABBWE010000078">
    <property type="protein sequence ID" value="KAG1787534.1"/>
    <property type="molecule type" value="Genomic_DNA"/>
</dbReference>
<evidence type="ECO:0000259" key="3">
    <source>
        <dbReference type="PROSITE" id="PS50157"/>
    </source>
</evidence>
<gene>
    <name evidence="4" type="ORF">HD556DRAFT_1501820</name>
</gene>
<organism evidence="4 5">
    <name type="scientific">Suillus plorans</name>
    <dbReference type="NCBI Taxonomy" id="116603"/>
    <lineage>
        <taxon>Eukaryota</taxon>
        <taxon>Fungi</taxon>
        <taxon>Dikarya</taxon>
        <taxon>Basidiomycota</taxon>
        <taxon>Agaricomycotina</taxon>
        <taxon>Agaricomycetes</taxon>
        <taxon>Agaricomycetidae</taxon>
        <taxon>Boletales</taxon>
        <taxon>Suillineae</taxon>
        <taxon>Suillaceae</taxon>
        <taxon>Suillus</taxon>
    </lineage>
</organism>
<evidence type="ECO:0000313" key="4">
    <source>
        <dbReference type="EMBL" id="KAG1787534.1"/>
    </source>
</evidence>
<dbReference type="GeneID" id="64602730"/>
<keyword evidence="1" id="KW-0863">Zinc-finger</keyword>
<dbReference type="GO" id="GO:0008270">
    <property type="term" value="F:zinc ion binding"/>
    <property type="evidence" value="ECO:0007669"/>
    <property type="project" value="UniProtKB-KW"/>
</dbReference>
<evidence type="ECO:0000313" key="5">
    <source>
        <dbReference type="Proteomes" id="UP000719766"/>
    </source>
</evidence>
<dbReference type="GO" id="GO:0005737">
    <property type="term" value="C:cytoplasm"/>
    <property type="evidence" value="ECO:0007669"/>
    <property type="project" value="TreeGrafter"/>
</dbReference>
<dbReference type="AlphaFoldDB" id="A0A9P7DCQ9"/>
<keyword evidence="1" id="KW-0862">Zinc</keyword>
<dbReference type="GO" id="GO:1903094">
    <property type="term" value="P:negative regulation of protein K48-linked deubiquitination"/>
    <property type="evidence" value="ECO:0007669"/>
    <property type="project" value="TreeGrafter"/>
</dbReference>
<reference evidence="4" key="1">
    <citation type="journal article" date="2020" name="New Phytol.">
        <title>Comparative genomics reveals dynamic genome evolution in host specialist ectomycorrhizal fungi.</title>
        <authorList>
            <person name="Lofgren L.A."/>
            <person name="Nguyen N.H."/>
            <person name="Vilgalys R."/>
            <person name="Ruytinx J."/>
            <person name="Liao H.L."/>
            <person name="Branco S."/>
            <person name="Kuo A."/>
            <person name="LaButti K."/>
            <person name="Lipzen A."/>
            <person name="Andreopoulos W."/>
            <person name="Pangilinan J."/>
            <person name="Riley R."/>
            <person name="Hundley H."/>
            <person name="Na H."/>
            <person name="Barry K."/>
            <person name="Grigoriev I.V."/>
            <person name="Stajich J.E."/>
            <person name="Kennedy P.G."/>
        </authorList>
    </citation>
    <scope>NUCLEOTIDE SEQUENCE</scope>
    <source>
        <strain evidence="4">S12</strain>
    </source>
</reference>
<dbReference type="PROSITE" id="PS00028">
    <property type="entry name" value="ZINC_FINGER_C2H2_1"/>
    <property type="match status" value="1"/>
</dbReference>
<evidence type="ECO:0000256" key="1">
    <source>
        <dbReference type="PROSITE-ProRule" id="PRU00042"/>
    </source>
</evidence>
<dbReference type="PROSITE" id="PS50157">
    <property type="entry name" value="ZINC_FINGER_C2H2_2"/>
    <property type="match status" value="1"/>
</dbReference>
<dbReference type="GO" id="GO:0032435">
    <property type="term" value="P:negative regulation of proteasomal ubiquitin-dependent protein catabolic process"/>
    <property type="evidence" value="ECO:0007669"/>
    <property type="project" value="TreeGrafter"/>
</dbReference>
<name>A0A9P7DCQ9_9AGAM</name>
<dbReference type="PANTHER" id="PTHR46340:SF1">
    <property type="entry name" value="UBX DOMAIN-CONTAINING PROTEIN 1"/>
    <property type="match status" value="1"/>
</dbReference>
<feature type="compositionally biased region" description="Basic and acidic residues" evidence="2">
    <location>
        <begin position="162"/>
        <end position="179"/>
    </location>
</feature>